<dbReference type="GO" id="GO:0016747">
    <property type="term" value="F:acyltransferase activity, transferring groups other than amino-acyl groups"/>
    <property type="evidence" value="ECO:0007669"/>
    <property type="project" value="InterPro"/>
</dbReference>
<evidence type="ECO:0000313" key="3">
    <source>
        <dbReference type="Proteomes" id="UP001268610"/>
    </source>
</evidence>
<dbReference type="CDD" id="cd04301">
    <property type="entry name" value="NAT_SF"/>
    <property type="match status" value="1"/>
</dbReference>
<dbReference type="Gene3D" id="3.40.630.30">
    <property type="match status" value="1"/>
</dbReference>
<evidence type="ECO:0000313" key="2">
    <source>
        <dbReference type="EMBL" id="MDR9777106.1"/>
    </source>
</evidence>
<dbReference type="SUPFAM" id="SSF55729">
    <property type="entry name" value="Acyl-CoA N-acyltransferases (Nat)"/>
    <property type="match status" value="1"/>
</dbReference>
<comment type="caution">
    <text evidence="2">The sequence shown here is derived from an EMBL/GenBank/DDBJ whole genome shotgun (WGS) entry which is preliminary data.</text>
</comment>
<dbReference type="InterPro" id="IPR000182">
    <property type="entry name" value="GNAT_dom"/>
</dbReference>
<name>A0AAJ2LQN4_9HYPH</name>
<sequence>MLSVIRLSEVSGSDPDLRAALMAAALPTDDVEDEGRVFFKVTSEDEQTIGFSGIERCLGDVLLRSVVILRAYRGRGIGHNVVEATLRRLKGVGDVYLATTTAAPFFSSMGFVEVPRDSVPAAVLATRQLSSICPSSATIMKLIKPPT</sequence>
<dbReference type="Proteomes" id="UP001268610">
    <property type="component" value="Unassembled WGS sequence"/>
</dbReference>
<accession>A0AAJ2LQN4</accession>
<organism evidence="2 3">
    <name type="scientific">Rhizobium hidalgonense</name>
    <dbReference type="NCBI Taxonomy" id="1538159"/>
    <lineage>
        <taxon>Bacteria</taxon>
        <taxon>Pseudomonadati</taxon>
        <taxon>Pseudomonadota</taxon>
        <taxon>Alphaproteobacteria</taxon>
        <taxon>Hyphomicrobiales</taxon>
        <taxon>Rhizobiaceae</taxon>
        <taxon>Rhizobium/Agrobacterium group</taxon>
        <taxon>Rhizobium</taxon>
    </lineage>
</organism>
<protein>
    <submittedName>
        <fullName evidence="2">Arsenic resistance N-acetyltransferase ArsN2</fullName>
    </submittedName>
</protein>
<dbReference type="PROSITE" id="PS51186">
    <property type="entry name" value="GNAT"/>
    <property type="match status" value="1"/>
</dbReference>
<dbReference type="EMBL" id="JAVLSF010000034">
    <property type="protein sequence ID" value="MDR9777106.1"/>
    <property type="molecule type" value="Genomic_DNA"/>
</dbReference>
<gene>
    <name evidence="2" type="primary">arsN2</name>
    <name evidence="2" type="ORF">RJJ65_31620</name>
</gene>
<dbReference type="RefSeq" id="WP_025415580.1">
    <property type="nucleotide sequence ID" value="NZ_JAVLSD010000031.1"/>
</dbReference>
<evidence type="ECO:0000259" key="1">
    <source>
        <dbReference type="PROSITE" id="PS51186"/>
    </source>
</evidence>
<dbReference type="NCBIfam" id="NF040501">
    <property type="entry name" value="resist_ArsN2"/>
    <property type="match status" value="1"/>
</dbReference>
<dbReference type="Pfam" id="PF13508">
    <property type="entry name" value="Acetyltransf_7"/>
    <property type="match status" value="1"/>
</dbReference>
<dbReference type="InterPro" id="IPR016181">
    <property type="entry name" value="Acyl_CoA_acyltransferase"/>
</dbReference>
<proteinExistence type="predicted"/>
<dbReference type="AlphaFoldDB" id="A0AAJ2LQN4"/>
<feature type="domain" description="N-acetyltransferase" evidence="1">
    <location>
        <begin position="1"/>
        <end position="130"/>
    </location>
</feature>
<reference evidence="2" key="1">
    <citation type="submission" date="2023-04" db="EMBL/GenBank/DDBJ databases">
        <title>Genomic characterization of faba bean (Vicia faba) microsymbionts in Mexican soils.</title>
        <authorList>
            <person name="Rivera Orduna F.N."/>
            <person name="Guevara-Luna J."/>
            <person name="Yan J."/>
            <person name="Arroyo-Herrera I."/>
            <person name="Li Y."/>
            <person name="Vasquez-Murrieta M.S."/>
            <person name="Wang E.T."/>
        </authorList>
    </citation>
    <scope>NUCLEOTIDE SEQUENCE</scope>
    <source>
        <strain evidence="2">CH26</strain>
    </source>
</reference>